<feature type="chain" id="PRO_5046060928" description="DUF5025 domain-containing protein" evidence="1">
    <location>
        <begin position="21"/>
        <end position="180"/>
    </location>
</feature>
<dbReference type="EMBL" id="BAABHA010000015">
    <property type="protein sequence ID" value="GAA4391181.1"/>
    <property type="molecule type" value="Genomic_DNA"/>
</dbReference>
<accession>A0ABP8JIC9</accession>
<evidence type="ECO:0008006" key="4">
    <source>
        <dbReference type="Google" id="ProtNLM"/>
    </source>
</evidence>
<gene>
    <name evidence="2" type="ORF">GCM10023186_40240</name>
</gene>
<comment type="caution">
    <text evidence="2">The sequence shown here is derived from an EMBL/GenBank/DDBJ whole genome shotgun (WGS) entry which is preliminary data.</text>
</comment>
<evidence type="ECO:0000256" key="1">
    <source>
        <dbReference type="SAM" id="SignalP"/>
    </source>
</evidence>
<sequence>MKLYLLCALLLVLMISCKKADDDWIPTGSNTFSCKVDGQMFAPKESGGVFSSTKPLHAGYDRRRKLLLVEAERSSQQVSFYLSNLVLAGKYSLGFTSLPYPASTSPISYGIYVQPVPGPDPYNQPPPIRYYTDSVYAGTVQIVRFDTLARIAGGTFEFVARESATGKLVRITDGRFDVRF</sequence>
<evidence type="ECO:0000313" key="3">
    <source>
        <dbReference type="Proteomes" id="UP001500454"/>
    </source>
</evidence>
<proteinExistence type="predicted"/>
<evidence type="ECO:0000313" key="2">
    <source>
        <dbReference type="EMBL" id="GAA4391181.1"/>
    </source>
</evidence>
<dbReference type="PROSITE" id="PS51257">
    <property type="entry name" value="PROKAR_LIPOPROTEIN"/>
    <property type="match status" value="1"/>
</dbReference>
<name>A0ABP8JIC9_9BACT</name>
<organism evidence="2 3">
    <name type="scientific">Hymenobacter koreensis</name>
    <dbReference type="NCBI Taxonomy" id="1084523"/>
    <lineage>
        <taxon>Bacteria</taxon>
        <taxon>Pseudomonadati</taxon>
        <taxon>Bacteroidota</taxon>
        <taxon>Cytophagia</taxon>
        <taxon>Cytophagales</taxon>
        <taxon>Hymenobacteraceae</taxon>
        <taxon>Hymenobacter</taxon>
    </lineage>
</organism>
<reference evidence="3" key="1">
    <citation type="journal article" date="2019" name="Int. J. Syst. Evol. Microbiol.">
        <title>The Global Catalogue of Microorganisms (GCM) 10K type strain sequencing project: providing services to taxonomists for standard genome sequencing and annotation.</title>
        <authorList>
            <consortium name="The Broad Institute Genomics Platform"/>
            <consortium name="The Broad Institute Genome Sequencing Center for Infectious Disease"/>
            <person name="Wu L."/>
            <person name="Ma J."/>
        </authorList>
    </citation>
    <scope>NUCLEOTIDE SEQUENCE [LARGE SCALE GENOMIC DNA]</scope>
    <source>
        <strain evidence="3">JCM 17924</strain>
    </source>
</reference>
<protein>
    <recommendedName>
        <fullName evidence="4">DUF5025 domain-containing protein</fullName>
    </recommendedName>
</protein>
<keyword evidence="1" id="KW-0732">Signal</keyword>
<feature type="signal peptide" evidence="1">
    <location>
        <begin position="1"/>
        <end position="20"/>
    </location>
</feature>
<keyword evidence="3" id="KW-1185">Reference proteome</keyword>
<dbReference type="Proteomes" id="UP001500454">
    <property type="component" value="Unassembled WGS sequence"/>
</dbReference>